<reference evidence="2 3" key="1">
    <citation type="journal article" date="2011" name="Cell">
        <title>The monarch butterfly genome yields insights into long-distance migration.</title>
        <authorList>
            <person name="Zhan S."/>
            <person name="Merlin C."/>
            <person name="Boore J.L."/>
            <person name="Reppert S.M."/>
        </authorList>
    </citation>
    <scope>NUCLEOTIDE SEQUENCE [LARGE SCALE GENOMIC DNA]</scope>
    <source>
        <strain evidence="2">F-2</strain>
    </source>
</reference>
<evidence type="ECO:0000313" key="3">
    <source>
        <dbReference type="Proteomes" id="UP000007151"/>
    </source>
</evidence>
<evidence type="ECO:0000256" key="1">
    <source>
        <dbReference type="SAM" id="Phobius"/>
    </source>
</evidence>
<proteinExistence type="predicted"/>
<sequence length="182" mass="20423">MANIFLATHCKHITQISRLQVNKNNDNASRPPQSRARPPALHTCQERLQQTYIHTTIMDKLWAERRLDGAPYEYDMGEHKGDWMMESAKQIHGEAQGAKVLPPQARTSTDGTWSAQANAWSAALGAVGGAGTVFLIALLLFIFKKPKRHDPPQLAPMDVAQNEDIIRLQQYTLPTRRSKSNI</sequence>
<accession>A0A212EZG4</accession>
<keyword evidence="3" id="KW-1185">Reference proteome</keyword>
<keyword evidence="1" id="KW-1133">Transmembrane helix</keyword>
<dbReference type="AlphaFoldDB" id="A0A212EZG4"/>
<dbReference type="eggNOG" id="ENOG502T9AZ">
    <property type="taxonomic scope" value="Eukaryota"/>
</dbReference>
<dbReference type="InParanoid" id="A0A212EZG4"/>
<protein>
    <submittedName>
        <fullName evidence="2">Uncharacterized protein</fullName>
    </submittedName>
</protein>
<evidence type="ECO:0000313" key="2">
    <source>
        <dbReference type="EMBL" id="OWR46847.1"/>
    </source>
</evidence>
<gene>
    <name evidence="2" type="ORF">KGM_205175</name>
</gene>
<keyword evidence="1" id="KW-0812">Transmembrane</keyword>
<keyword evidence="1" id="KW-0472">Membrane</keyword>
<dbReference type="EMBL" id="AGBW02011306">
    <property type="protein sequence ID" value="OWR46847.1"/>
    <property type="molecule type" value="Genomic_DNA"/>
</dbReference>
<name>A0A212EZG4_DANPL</name>
<dbReference type="Proteomes" id="UP000007151">
    <property type="component" value="Unassembled WGS sequence"/>
</dbReference>
<organism evidence="2 3">
    <name type="scientific">Danaus plexippus plexippus</name>
    <dbReference type="NCBI Taxonomy" id="278856"/>
    <lineage>
        <taxon>Eukaryota</taxon>
        <taxon>Metazoa</taxon>
        <taxon>Ecdysozoa</taxon>
        <taxon>Arthropoda</taxon>
        <taxon>Hexapoda</taxon>
        <taxon>Insecta</taxon>
        <taxon>Pterygota</taxon>
        <taxon>Neoptera</taxon>
        <taxon>Endopterygota</taxon>
        <taxon>Lepidoptera</taxon>
        <taxon>Glossata</taxon>
        <taxon>Ditrysia</taxon>
        <taxon>Papilionoidea</taxon>
        <taxon>Nymphalidae</taxon>
        <taxon>Danainae</taxon>
        <taxon>Danaini</taxon>
        <taxon>Danaina</taxon>
        <taxon>Danaus</taxon>
        <taxon>Danaus</taxon>
    </lineage>
</organism>
<feature type="transmembrane region" description="Helical" evidence="1">
    <location>
        <begin position="119"/>
        <end position="143"/>
    </location>
</feature>
<comment type="caution">
    <text evidence="2">The sequence shown here is derived from an EMBL/GenBank/DDBJ whole genome shotgun (WGS) entry which is preliminary data.</text>
</comment>
<dbReference type="KEGG" id="dpl:KGM_205175"/>